<keyword evidence="5" id="KW-1185">Reference proteome</keyword>
<sequence>MVLLISAVLAGCSGGGSQGRAPILGAGGTTAALAPTVTAVTPANNATGVATSNPVIAASFSEPMAPITGAASFTVTCTGSCTSPTGTVTLDASNTVATFTLTPGTTLQPLTLYTATVTGATSLSTGLPLASPYVWTFTTGIPPTVTAVAPVNNATGVTTNNTIITAAFSEPMAPITGAASFTVTCAGSCTSPTGTVTLNASNTIATYTLTSGTTLQPNTLYTATVTAAQSISGLAMVSPYVWTFSTGVAPNTTRPQVLSTVPATTLPGPTTGVPTNTAITAVFTEEMAPATITGSSFTLTGPGTTAVAGTVSYAVGAATATFTPTAALAAGTTYTATITTAATNLAGNALAGNQAALPAASNYVWTFTTAAPIASADVSVLSTNPAAGSSSVCTNAAINATFNVPSGLRMDPTTVNSATFTVTGPAPSLTPVTAGSVVLDGATGTIATFTPLNALTAGVTYTATIMGGANGVKDLAIPANGMASDFLWHFTVVNCSSPPPVALGSISTFGDFGGSAGMTNQGILTIVNGDIGTTAVSTLVTGFHDSGAQCIYTQTPLNIGTVNGTIYTAPPPPTVGCPTEGTAATLAIATQARADALTAYNALVAMPGGPDPGAGNLANLVLTPGVYTAAAGSFMIQGGNLTLDAQGNANAVWVFQMASTLTVGGPGTAFPQSITLVNGAQAKNVFWQVGTAARVDRRGGACLFYPSDAADGPTPVLFCVACRLLSTRFIFNI</sequence>
<dbReference type="Gene3D" id="2.60.40.1220">
    <property type="match status" value="4"/>
</dbReference>
<evidence type="ECO:0000313" key="4">
    <source>
        <dbReference type="EMBL" id="THD08480.1"/>
    </source>
</evidence>
<gene>
    <name evidence="4" type="ORF">B1806_12995</name>
</gene>
<dbReference type="Proteomes" id="UP000307749">
    <property type="component" value="Unassembled WGS sequence"/>
</dbReference>
<dbReference type="InterPro" id="IPR014755">
    <property type="entry name" value="Cu-Rt/internalin_Ig-like"/>
</dbReference>
<comment type="similarity">
    <text evidence="1">Belongs to the ice-binding protein family.</text>
</comment>
<reference evidence="4 5" key="1">
    <citation type="submission" date="2017-02" db="EMBL/GenBank/DDBJ databases">
        <title>Whole genome sequencing of Metallibacterium scheffleri DSM 24874 (T).</title>
        <authorList>
            <person name="Kumar S."/>
            <person name="Patil P."/>
            <person name="Patil P.B."/>
        </authorList>
    </citation>
    <scope>NUCLEOTIDE SEQUENCE [LARGE SCALE GENOMIC DNA]</scope>
    <source>
        <strain evidence="4 5">DSM 24874</strain>
    </source>
</reference>
<feature type="domain" description="SbsA Ig-like" evidence="3">
    <location>
        <begin position="141"/>
        <end position="246"/>
    </location>
</feature>
<feature type="domain" description="SbsA Ig-like" evidence="3">
    <location>
        <begin position="252"/>
        <end position="369"/>
    </location>
</feature>
<feature type="domain" description="SbsA Ig-like" evidence="3">
    <location>
        <begin position="378"/>
        <end position="491"/>
    </location>
</feature>
<dbReference type="InterPro" id="IPR032812">
    <property type="entry name" value="SbsA_Ig"/>
</dbReference>
<dbReference type="InterPro" id="IPR021884">
    <property type="entry name" value="Ice-bd_prot"/>
</dbReference>
<evidence type="ECO:0000256" key="2">
    <source>
        <dbReference type="ARBA" id="ARBA00022729"/>
    </source>
</evidence>
<evidence type="ECO:0000256" key="1">
    <source>
        <dbReference type="ARBA" id="ARBA00005445"/>
    </source>
</evidence>
<feature type="domain" description="SbsA Ig-like" evidence="3">
    <location>
        <begin position="34"/>
        <end position="139"/>
    </location>
</feature>
<proteinExistence type="inferred from homology"/>
<dbReference type="Pfam" id="PF13205">
    <property type="entry name" value="Big_5"/>
    <property type="match status" value="4"/>
</dbReference>
<evidence type="ECO:0000259" key="3">
    <source>
        <dbReference type="Pfam" id="PF13205"/>
    </source>
</evidence>
<protein>
    <recommendedName>
        <fullName evidence="3">SbsA Ig-like domain-containing protein</fullName>
    </recommendedName>
</protein>
<accession>A0A4S3KIS2</accession>
<name>A0A4S3KIS2_9GAMM</name>
<comment type="caution">
    <text evidence="4">The sequence shown here is derived from an EMBL/GenBank/DDBJ whole genome shotgun (WGS) entry which is preliminary data.</text>
</comment>
<keyword evidence="2" id="KW-0732">Signal</keyword>
<organism evidence="4 5">
    <name type="scientific">Metallibacterium scheffleri</name>
    <dbReference type="NCBI Taxonomy" id="993689"/>
    <lineage>
        <taxon>Bacteria</taxon>
        <taxon>Pseudomonadati</taxon>
        <taxon>Pseudomonadota</taxon>
        <taxon>Gammaproteobacteria</taxon>
        <taxon>Lysobacterales</taxon>
        <taxon>Rhodanobacteraceae</taxon>
        <taxon>Metallibacterium</taxon>
    </lineage>
</organism>
<dbReference type="STRING" id="993689.GCA_002077135_02172"/>
<dbReference type="Pfam" id="PF11999">
    <property type="entry name" value="Ice_binding"/>
    <property type="match status" value="1"/>
</dbReference>
<evidence type="ECO:0000313" key="5">
    <source>
        <dbReference type="Proteomes" id="UP000307749"/>
    </source>
</evidence>
<dbReference type="AlphaFoldDB" id="A0A4S3KIS2"/>
<dbReference type="EMBL" id="MWQO01000048">
    <property type="protein sequence ID" value="THD08480.1"/>
    <property type="molecule type" value="Genomic_DNA"/>
</dbReference>